<dbReference type="PANTHER" id="PTHR38450:SF1">
    <property type="entry name" value="STAGE V SPORULATION PROTEIN AC"/>
    <property type="match status" value="1"/>
</dbReference>
<dbReference type="AlphaFoldDB" id="A0A938XU35"/>
<feature type="transmembrane region" description="Helical" evidence="1">
    <location>
        <begin position="123"/>
        <end position="147"/>
    </location>
</feature>
<evidence type="ECO:0000313" key="3">
    <source>
        <dbReference type="Proteomes" id="UP000774000"/>
    </source>
</evidence>
<dbReference type="PANTHER" id="PTHR38450">
    <property type="entry name" value="STAGE V SPORULATION PROTEIN AC-RELATED"/>
    <property type="match status" value="1"/>
</dbReference>
<keyword evidence="1" id="KW-0472">Membrane</keyword>
<protein>
    <submittedName>
        <fullName evidence="2">Stage V sporulation protein AC</fullName>
    </submittedName>
</protein>
<dbReference type="InterPro" id="IPR014203">
    <property type="entry name" value="Spore_V_AC"/>
</dbReference>
<comment type="caution">
    <text evidence="2">The sequence shown here is derived from an EMBL/GenBank/DDBJ whole genome shotgun (WGS) entry which is preliminary data.</text>
</comment>
<accession>A0A938XU35</accession>
<keyword evidence="1" id="KW-0812">Transmembrane</keyword>
<dbReference type="InterPro" id="IPR005562">
    <property type="entry name" value="SpoVA"/>
</dbReference>
<feature type="transmembrane region" description="Helical" evidence="1">
    <location>
        <begin position="86"/>
        <end position="103"/>
    </location>
</feature>
<keyword evidence="1" id="KW-1133">Transmembrane helix</keyword>
<feature type="transmembrane region" description="Helical" evidence="1">
    <location>
        <begin position="29"/>
        <end position="52"/>
    </location>
</feature>
<reference evidence="2" key="1">
    <citation type="submission" date="2021-01" db="EMBL/GenBank/DDBJ databases">
        <title>Genomic Encyclopedia of Type Strains, Phase IV (KMG-IV): sequencing the most valuable type-strain genomes for metagenomic binning, comparative biology and taxonomic classification.</title>
        <authorList>
            <person name="Goeker M."/>
        </authorList>
    </citation>
    <scope>NUCLEOTIDE SEQUENCE</scope>
    <source>
        <strain evidence="2">DSM 23230</strain>
    </source>
</reference>
<dbReference type="EMBL" id="JAFBDQ010000001">
    <property type="protein sequence ID" value="MBM7555270.1"/>
    <property type="molecule type" value="Genomic_DNA"/>
</dbReference>
<dbReference type="NCBIfam" id="TIGR02838">
    <property type="entry name" value="spore_V_AC"/>
    <property type="match status" value="1"/>
</dbReference>
<gene>
    <name evidence="2" type="ORF">JOC47_000094</name>
</gene>
<proteinExistence type="predicted"/>
<evidence type="ECO:0000256" key="1">
    <source>
        <dbReference type="SAM" id="Phobius"/>
    </source>
</evidence>
<organism evidence="2 3">
    <name type="scientific">Halanaerobacter jeridensis</name>
    <dbReference type="NCBI Taxonomy" id="706427"/>
    <lineage>
        <taxon>Bacteria</taxon>
        <taxon>Bacillati</taxon>
        <taxon>Bacillota</taxon>
        <taxon>Clostridia</taxon>
        <taxon>Halanaerobiales</taxon>
        <taxon>Halobacteroidaceae</taxon>
        <taxon>Halanaerobacter</taxon>
    </lineage>
</organism>
<dbReference type="RefSeq" id="WP_204699993.1">
    <property type="nucleotide sequence ID" value="NZ_JAFBDQ010000001.1"/>
</dbReference>
<evidence type="ECO:0000313" key="2">
    <source>
        <dbReference type="EMBL" id="MBM7555270.1"/>
    </source>
</evidence>
<dbReference type="Proteomes" id="UP000774000">
    <property type="component" value="Unassembled WGS sequence"/>
</dbReference>
<name>A0A938XU35_9FIRM</name>
<dbReference type="Pfam" id="PF03862">
    <property type="entry name" value="SpoVAC_SpoVAEB"/>
    <property type="match status" value="1"/>
</dbReference>
<keyword evidence="3" id="KW-1185">Reference proteome</keyword>
<sequence>MAQIDKSIQDYKKMVNKHHPQESKLKNFFLAYLFGGSICLVGQIINNLFVFFNFNPTQAGTLTTIVLILIGGLLTGLGIYDELAQIAGAGTIVPITGFANAVVSPALEYKQEGYILGTGTQVYSIVGPVLTYGMLTAMLVGILKLLII</sequence>
<feature type="transmembrane region" description="Helical" evidence="1">
    <location>
        <begin position="58"/>
        <end position="79"/>
    </location>
</feature>